<dbReference type="GeneID" id="857361"/>
<dbReference type="RefSeq" id="XP_001713578.1">
    <property type="nucleotide sequence ID" value="XM_001713526.1"/>
</dbReference>
<dbReference type="Proteomes" id="UP000242167">
    <property type="component" value="Nucleomorph 1"/>
</dbReference>
<sequence>MIQNITLNLIIENFLSLLKTENKMISILIYFNKVRKCYAKKNKIRTLRNKFFFIKFNFGKKINTNLIKKNLLNISLILFRRLEFNYSYVKFETSQNTVYENILLNNKNLLEFILYFIIERIIKKKIQKKYLYLRKFCLLESFLSNFYLKSKKNIIKNNFIEDRLGEKISYYKSNFNKYIESMINKVIKCFLKVVDNKCLILENKKKSLTSLDFISIDFIEKKLPEFVYQICKKSKKFFLHQFFICSIEKTFSSYKTIIFPCSHLNSFSSIILNFFLFKNINKKYCDFLKCDYCQSYFTIFNLYSLNFF</sequence>
<dbReference type="PIR" id="A99993">
    <property type="entry name" value="A99993"/>
</dbReference>
<dbReference type="EMBL" id="AF165818">
    <property type="protein sequence ID" value="AAK39873.1"/>
    <property type="molecule type" value="Genomic_DNA"/>
</dbReference>
<organism evidence="1 2">
    <name type="scientific">Guillardia theta</name>
    <name type="common">Cryptophyte</name>
    <name type="synonym">Cryptomonas phi</name>
    <dbReference type="NCBI Taxonomy" id="55529"/>
    <lineage>
        <taxon>Eukaryota</taxon>
        <taxon>Cryptophyceae</taxon>
        <taxon>Pyrenomonadales</taxon>
        <taxon>Geminigeraceae</taxon>
        <taxon>Guillardia</taxon>
    </lineage>
</organism>
<proteinExistence type="predicted"/>
<name>Q98RS4_GUITH</name>
<evidence type="ECO:0000313" key="2">
    <source>
        <dbReference type="Proteomes" id="UP000242167"/>
    </source>
</evidence>
<evidence type="ECO:0000313" key="1">
    <source>
        <dbReference type="EMBL" id="AAK39873.1"/>
    </source>
</evidence>
<accession>Q98RS4</accession>
<gene>
    <name evidence="1" type="primary">orf308</name>
</gene>
<protein>
    <submittedName>
        <fullName evidence="1">Uncharacterized protein</fullName>
    </submittedName>
</protein>
<dbReference type="AlphaFoldDB" id="Q98RS4"/>
<reference evidence="1 2" key="1">
    <citation type="journal article" date="2001" name="Nature">
        <title>The highly reduced genome of an enslaved algal nucleus.</title>
        <authorList>
            <person name="Douglas S."/>
            <person name="Zauner S."/>
            <person name="Fraunholz M."/>
            <person name="Beaton M."/>
            <person name="Penny S."/>
            <person name="Deng L."/>
            <person name="Wu X."/>
            <person name="Reith M."/>
            <person name="Cavalier-Smith T."/>
            <person name="Maier U."/>
        </authorList>
    </citation>
    <scope>NUCLEOTIDE SEQUENCE [LARGE SCALE GENOMIC DNA]</scope>
</reference>
<geneLocation type="nucleomorph" evidence="1"/>
<keyword evidence="1" id="KW-0542">Nucleomorph</keyword>